<evidence type="ECO:0000256" key="1">
    <source>
        <dbReference type="SAM" id="MobiDB-lite"/>
    </source>
</evidence>
<organism evidence="2 3">
    <name type="scientific">Oenococcus oeni</name>
    <name type="common">Leuconostoc oenos</name>
    <dbReference type="NCBI Taxonomy" id="1247"/>
    <lineage>
        <taxon>Bacteria</taxon>
        <taxon>Bacillati</taxon>
        <taxon>Bacillota</taxon>
        <taxon>Bacilli</taxon>
        <taxon>Lactobacillales</taxon>
        <taxon>Lactobacillaceae</taxon>
        <taxon>Oenococcus</taxon>
    </lineage>
</organism>
<proteinExistence type="predicted"/>
<evidence type="ECO:0000313" key="3">
    <source>
        <dbReference type="Proteomes" id="UP000294726"/>
    </source>
</evidence>
<dbReference type="EMBL" id="LR031358">
    <property type="protein sequence ID" value="VDB97718.1"/>
    <property type="molecule type" value="Genomic_DNA"/>
</dbReference>
<feature type="region of interest" description="Disordered" evidence="1">
    <location>
        <begin position="1"/>
        <end position="42"/>
    </location>
</feature>
<protein>
    <submittedName>
        <fullName evidence="2">Uncharacterized protein</fullName>
    </submittedName>
</protein>
<sequence length="42" mass="4474">MGTKKPPYGGYSQGHQIDHLVPPPGLEPGTLGLKIPYSNQLS</sequence>
<gene>
    <name evidence="2" type="ORF">OENI_0650</name>
</gene>
<reference evidence="2 3" key="1">
    <citation type="submission" date="2018-08" db="EMBL/GenBank/DDBJ databases">
        <authorList>
            <person name="Lorentzen P. G. S. M."/>
        </authorList>
    </citation>
    <scope>NUCLEOTIDE SEQUENCE [LARGE SCALE GENOMIC DNA]</scope>
    <source>
        <strain evidence="2 3">CRBO_1381</strain>
    </source>
</reference>
<accession>A0AAQ2UTC8</accession>
<evidence type="ECO:0000313" key="2">
    <source>
        <dbReference type="EMBL" id="VDB97718.1"/>
    </source>
</evidence>
<dbReference type="AlphaFoldDB" id="A0AAQ2UTC8"/>
<dbReference type="Proteomes" id="UP000294726">
    <property type="component" value="Chromosome"/>
</dbReference>
<name>A0AAQ2UTC8_OENOE</name>